<dbReference type="EMBL" id="JAMGBE010000001">
    <property type="protein sequence ID" value="MCL6729107.1"/>
    <property type="molecule type" value="Genomic_DNA"/>
</dbReference>
<dbReference type="Gene3D" id="1.10.10.10">
    <property type="entry name" value="Winged helix-like DNA-binding domain superfamily/Winged helix DNA-binding domain"/>
    <property type="match status" value="1"/>
</dbReference>
<gene>
    <name evidence="1" type="ORF">LZ538_03430</name>
</gene>
<dbReference type="Proteomes" id="UP001165342">
    <property type="component" value="Unassembled WGS sequence"/>
</dbReference>
<evidence type="ECO:0000313" key="2">
    <source>
        <dbReference type="Proteomes" id="UP001165342"/>
    </source>
</evidence>
<keyword evidence="2" id="KW-1185">Reference proteome</keyword>
<name>A0ABT0RZR6_9SPHN</name>
<dbReference type="InterPro" id="IPR036388">
    <property type="entry name" value="WH-like_DNA-bd_sf"/>
</dbReference>
<evidence type="ECO:0000313" key="1">
    <source>
        <dbReference type="EMBL" id="MCL6729107.1"/>
    </source>
</evidence>
<comment type="caution">
    <text evidence="1">The sequence shown here is derived from an EMBL/GenBank/DDBJ whole genome shotgun (WGS) entry which is preliminary data.</text>
</comment>
<sequence>MPSMKPRRTPRPLDENGLRDLGLAYVGRFATTRHKLRQYLERKIRERGWAGDRRPDVGAIADRFAEQGYIDDSAFALAKAQALSARGYGKRRVLQTLKVAGVANEDGEAACDHAEGEAVAAALRFAERRRIGPFGTGPALDRKQREKALAAMMRAGHRLEIARAIVSLDPGSPVDADSLGGIGN</sequence>
<organism evidence="1 2">
    <name type="scientific">Sphingomonas hankyongi</name>
    <dbReference type="NCBI Taxonomy" id="2908209"/>
    <lineage>
        <taxon>Bacteria</taxon>
        <taxon>Pseudomonadati</taxon>
        <taxon>Pseudomonadota</taxon>
        <taxon>Alphaproteobacteria</taxon>
        <taxon>Sphingomonadales</taxon>
        <taxon>Sphingomonadaceae</taxon>
        <taxon>Sphingomonas</taxon>
    </lineage>
</organism>
<proteinExistence type="predicted"/>
<protein>
    <submittedName>
        <fullName evidence="1">Recombination regulator RecX</fullName>
    </submittedName>
</protein>
<reference evidence="1" key="1">
    <citation type="submission" date="2022-05" db="EMBL/GenBank/DDBJ databases">
        <authorList>
            <person name="Jo J.-H."/>
            <person name="Im W.-T."/>
        </authorList>
    </citation>
    <scope>NUCLEOTIDE SEQUENCE</scope>
    <source>
        <strain evidence="1">SE220</strain>
    </source>
</reference>
<accession>A0ABT0RZR6</accession>